<gene>
    <name evidence="1" type="ORF">PVK06_035978</name>
</gene>
<organism evidence="1 2">
    <name type="scientific">Gossypium arboreum</name>
    <name type="common">Tree cotton</name>
    <name type="synonym">Gossypium nanking</name>
    <dbReference type="NCBI Taxonomy" id="29729"/>
    <lineage>
        <taxon>Eukaryota</taxon>
        <taxon>Viridiplantae</taxon>
        <taxon>Streptophyta</taxon>
        <taxon>Embryophyta</taxon>
        <taxon>Tracheophyta</taxon>
        <taxon>Spermatophyta</taxon>
        <taxon>Magnoliopsida</taxon>
        <taxon>eudicotyledons</taxon>
        <taxon>Gunneridae</taxon>
        <taxon>Pentapetalae</taxon>
        <taxon>rosids</taxon>
        <taxon>malvids</taxon>
        <taxon>Malvales</taxon>
        <taxon>Malvaceae</taxon>
        <taxon>Malvoideae</taxon>
        <taxon>Gossypium</taxon>
    </lineage>
</organism>
<dbReference type="EMBL" id="JARKNE010000010">
    <property type="protein sequence ID" value="KAK5794736.1"/>
    <property type="molecule type" value="Genomic_DNA"/>
</dbReference>
<reference evidence="1 2" key="1">
    <citation type="submission" date="2023-03" db="EMBL/GenBank/DDBJ databases">
        <title>WGS of Gossypium arboreum.</title>
        <authorList>
            <person name="Yu D."/>
        </authorList>
    </citation>
    <scope>NUCLEOTIDE SEQUENCE [LARGE SCALE GENOMIC DNA]</scope>
    <source>
        <tissue evidence="1">Leaf</tissue>
    </source>
</reference>
<protein>
    <submittedName>
        <fullName evidence="1">Uncharacterized protein</fullName>
    </submittedName>
</protein>
<proteinExistence type="predicted"/>
<keyword evidence="2" id="KW-1185">Reference proteome</keyword>
<dbReference type="Proteomes" id="UP001358586">
    <property type="component" value="Chromosome 10"/>
</dbReference>
<accession>A0ABR0NJD7</accession>
<sequence>MGPHTLVACPCGPTYPDWPNLCVHTATLTPPHGRVLRMAMPSLITRPCLAHDQPYGQAHANVTLTKITNQHITRNNALDFPDDTYRLKRDLGYSNATSPLTTFS</sequence>
<comment type="caution">
    <text evidence="1">The sequence shown here is derived from an EMBL/GenBank/DDBJ whole genome shotgun (WGS) entry which is preliminary data.</text>
</comment>
<evidence type="ECO:0000313" key="1">
    <source>
        <dbReference type="EMBL" id="KAK5794736.1"/>
    </source>
</evidence>
<evidence type="ECO:0000313" key="2">
    <source>
        <dbReference type="Proteomes" id="UP001358586"/>
    </source>
</evidence>
<name>A0ABR0NJD7_GOSAR</name>